<gene>
    <name evidence="1" type="ORF">SAMN05216404_1263</name>
</gene>
<dbReference type="EMBL" id="FOCT01000026">
    <property type="protein sequence ID" value="SEO48328.1"/>
    <property type="molecule type" value="Genomic_DNA"/>
</dbReference>
<evidence type="ECO:0000313" key="1">
    <source>
        <dbReference type="EMBL" id="SEO48328.1"/>
    </source>
</evidence>
<dbReference type="Proteomes" id="UP000183898">
    <property type="component" value="Unassembled WGS sequence"/>
</dbReference>
<reference evidence="1 2" key="1">
    <citation type="submission" date="2016-10" db="EMBL/GenBank/DDBJ databases">
        <authorList>
            <person name="de Groot N.N."/>
        </authorList>
    </citation>
    <scope>NUCLEOTIDE SEQUENCE [LARGE SCALE GENOMIC DNA]</scope>
    <source>
        <strain evidence="1 2">Nl18</strain>
    </source>
</reference>
<evidence type="ECO:0000313" key="2">
    <source>
        <dbReference type="Proteomes" id="UP000183898"/>
    </source>
</evidence>
<sequence>MIGKAEFLSEEDQILLCLSLKSDYAQAKLQAWVQSRQEPFSLSDAGRCLGIPPAYLERYMRIRIGRILKKFGCRRIEKRLETVRFLYLPPEKPHG</sequence>
<accession>A0A1H8Q2V4</accession>
<organism evidence="1 2">
    <name type="scientific">Nitrosospira multiformis</name>
    <dbReference type="NCBI Taxonomy" id="1231"/>
    <lineage>
        <taxon>Bacteria</taxon>
        <taxon>Pseudomonadati</taxon>
        <taxon>Pseudomonadota</taxon>
        <taxon>Betaproteobacteria</taxon>
        <taxon>Nitrosomonadales</taxon>
        <taxon>Nitrosomonadaceae</taxon>
        <taxon>Nitrosospira</taxon>
    </lineage>
</organism>
<proteinExistence type="predicted"/>
<protein>
    <submittedName>
        <fullName evidence="1">Uncharacterized protein</fullName>
    </submittedName>
</protein>
<name>A0A1H8Q2V4_9PROT</name>
<dbReference type="AlphaFoldDB" id="A0A1H8Q2V4"/>
<dbReference type="RefSeq" id="WP_074749204.1">
    <property type="nucleotide sequence ID" value="NZ_FOCT01000026.1"/>
</dbReference>